<dbReference type="InterPro" id="IPR051400">
    <property type="entry name" value="HAD-like_hydrolase"/>
</dbReference>
<dbReference type="SUPFAM" id="SSF56784">
    <property type="entry name" value="HAD-like"/>
    <property type="match status" value="1"/>
</dbReference>
<dbReference type="PANTHER" id="PTHR46470:SF2">
    <property type="entry name" value="GLYCERALDEHYDE 3-PHOSPHATE PHOSPHATASE"/>
    <property type="match status" value="1"/>
</dbReference>
<evidence type="ECO:0000256" key="4">
    <source>
        <dbReference type="ARBA" id="ARBA00022842"/>
    </source>
</evidence>
<keyword evidence="6" id="KW-1185">Reference proteome</keyword>
<sequence length="209" mass="23853">MDKWLFFDIGSTLVDESDSLNDFIDWCVEKLNKEGVLVSKIDYQDILLNIARRGGDPLRETWASFSPPQLERPKWPHDKEALFPSVKSVLKILGKKYRLGIIANQGKDLRYRLEQFGILDGFEVIVCSAELDLYKPDVKIFLYALEEAGASPSQSIYIGDRVDNDMIPAKMLGMKTIRVKQGLGQYCPEDSMYPSDWQVSNVQELLEIV</sequence>
<dbReference type="SFLD" id="SFLDG01129">
    <property type="entry name" value="C1.5:_HAD__Beta-PGM__Phosphata"/>
    <property type="match status" value="1"/>
</dbReference>
<organism evidence="5 6">
    <name type="scientific">Streptococcus oriscaviae</name>
    <dbReference type="NCBI Taxonomy" id="2781599"/>
    <lineage>
        <taxon>Bacteria</taxon>
        <taxon>Bacillati</taxon>
        <taxon>Bacillota</taxon>
        <taxon>Bacilli</taxon>
        <taxon>Lactobacillales</taxon>
        <taxon>Streptococcaceae</taxon>
        <taxon>Streptococcus</taxon>
    </lineage>
</organism>
<dbReference type="Gene3D" id="1.10.150.520">
    <property type="match status" value="1"/>
</dbReference>
<dbReference type="InterPro" id="IPR036412">
    <property type="entry name" value="HAD-like_sf"/>
</dbReference>
<evidence type="ECO:0000313" key="6">
    <source>
        <dbReference type="Proteomes" id="UP000677616"/>
    </source>
</evidence>
<dbReference type="GO" id="GO:0016787">
    <property type="term" value="F:hydrolase activity"/>
    <property type="evidence" value="ECO:0007669"/>
    <property type="project" value="UniProtKB-KW"/>
</dbReference>
<dbReference type="InterPro" id="IPR006439">
    <property type="entry name" value="HAD-SF_hydro_IA"/>
</dbReference>
<protein>
    <submittedName>
        <fullName evidence="5">HAD family hydrolase</fullName>
    </submittedName>
</protein>
<accession>A0ABX7YMS1</accession>
<name>A0ABX7YMS1_9STRE</name>
<dbReference type="InterPro" id="IPR041492">
    <property type="entry name" value="HAD_2"/>
</dbReference>
<dbReference type="InterPro" id="IPR023214">
    <property type="entry name" value="HAD_sf"/>
</dbReference>
<dbReference type="RefSeq" id="WP_212571840.1">
    <property type="nucleotide sequence ID" value="NZ_CP073084.1"/>
</dbReference>
<dbReference type="Pfam" id="PF13419">
    <property type="entry name" value="HAD_2"/>
    <property type="match status" value="1"/>
</dbReference>
<gene>
    <name evidence="5" type="ORF">INT76_02455</name>
</gene>
<comment type="cofactor">
    <cofactor evidence="1">
        <name>Mg(2+)</name>
        <dbReference type="ChEBI" id="CHEBI:18420"/>
    </cofactor>
</comment>
<dbReference type="Gene3D" id="3.40.50.1000">
    <property type="entry name" value="HAD superfamily/HAD-like"/>
    <property type="match status" value="1"/>
</dbReference>
<evidence type="ECO:0000256" key="1">
    <source>
        <dbReference type="ARBA" id="ARBA00001946"/>
    </source>
</evidence>
<evidence type="ECO:0000313" key="5">
    <source>
        <dbReference type="EMBL" id="QUE54768.1"/>
    </source>
</evidence>
<evidence type="ECO:0000256" key="3">
    <source>
        <dbReference type="ARBA" id="ARBA00022801"/>
    </source>
</evidence>
<evidence type="ECO:0000256" key="2">
    <source>
        <dbReference type="ARBA" id="ARBA00022723"/>
    </source>
</evidence>
<reference evidence="5 6" key="1">
    <citation type="submission" date="2021-04" db="EMBL/GenBank/DDBJ databases">
        <title>Complete genome sequence of a novel Streptococcus species.</title>
        <authorList>
            <person name="Teng J.L.L."/>
        </authorList>
    </citation>
    <scope>NUCLEOTIDE SEQUENCE [LARGE SCALE GENOMIC DNA]</scope>
    <source>
        <strain evidence="5 6">HKU75</strain>
    </source>
</reference>
<keyword evidence="3 5" id="KW-0378">Hydrolase</keyword>
<dbReference type="NCBIfam" id="TIGR01549">
    <property type="entry name" value="HAD-SF-IA-v1"/>
    <property type="match status" value="1"/>
</dbReference>
<keyword evidence="2" id="KW-0479">Metal-binding</keyword>
<dbReference type="EMBL" id="CP073084">
    <property type="protein sequence ID" value="QUE54768.1"/>
    <property type="molecule type" value="Genomic_DNA"/>
</dbReference>
<dbReference type="SFLD" id="SFLDS00003">
    <property type="entry name" value="Haloacid_Dehalogenase"/>
    <property type="match status" value="1"/>
</dbReference>
<proteinExistence type="predicted"/>
<dbReference type="Proteomes" id="UP000677616">
    <property type="component" value="Chromosome"/>
</dbReference>
<keyword evidence="4" id="KW-0460">Magnesium</keyword>
<dbReference type="PANTHER" id="PTHR46470">
    <property type="entry name" value="N-ACYLNEURAMINATE-9-PHOSPHATASE"/>
    <property type="match status" value="1"/>
</dbReference>